<evidence type="ECO:0000259" key="14">
    <source>
        <dbReference type="PROSITE" id="PS50880"/>
    </source>
</evidence>
<dbReference type="Pfam" id="PF08275">
    <property type="entry name" value="DNAG_N"/>
    <property type="match status" value="1"/>
</dbReference>
<evidence type="ECO:0000256" key="7">
    <source>
        <dbReference type="ARBA" id="ARBA00022771"/>
    </source>
</evidence>
<dbReference type="Pfam" id="PF08278">
    <property type="entry name" value="DnaG_DnaB_bind"/>
    <property type="match status" value="1"/>
</dbReference>
<keyword evidence="10 12" id="KW-0238">DNA-binding</keyword>
<dbReference type="RefSeq" id="WP_344132574.1">
    <property type="nucleotide sequence ID" value="NZ_BAAALT010000100.1"/>
</dbReference>
<dbReference type="SMART" id="SM00493">
    <property type="entry name" value="TOPRIM"/>
    <property type="match status" value="1"/>
</dbReference>
<evidence type="ECO:0000256" key="6">
    <source>
        <dbReference type="ARBA" id="ARBA00022723"/>
    </source>
</evidence>
<evidence type="ECO:0000313" key="15">
    <source>
        <dbReference type="EMBL" id="GAA1809805.1"/>
    </source>
</evidence>
<dbReference type="InterPro" id="IPR030846">
    <property type="entry name" value="DnaG_bac"/>
</dbReference>
<dbReference type="CDD" id="cd03364">
    <property type="entry name" value="TOPRIM_DnaG_primases"/>
    <property type="match status" value="1"/>
</dbReference>
<comment type="subunit">
    <text evidence="12">Monomer. Interacts with DnaB.</text>
</comment>
<keyword evidence="4 12" id="KW-0548">Nucleotidyltransferase</keyword>
<dbReference type="InterPro" id="IPR002694">
    <property type="entry name" value="Znf_CHC2"/>
</dbReference>
<dbReference type="EMBL" id="BAAALT010000100">
    <property type="protein sequence ID" value="GAA1809805.1"/>
    <property type="molecule type" value="Genomic_DNA"/>
</dbReference>
<evidence type="ECO:0000256" key="8">
    <source>
        <dbReference type="ARBA" id="ARBA00022833"/>
    </source>
</evidence>
<reference evidence="15 16" key="1">
    <citation type="journal article" date="2019" name="Int. J. Syst. Evol. Microbiol.">
        <title>The Global Catalogue of Microorganisms (GCM) 10K type strain sequencing project: providing services to taxonomists for standard genome sequencing and annotation.</title>
        <authorList>
            <consortium name="The Broad Institute Genomics Platform"/>
            <consortium name="The Broad Institute Genome Sequencing Center for Infectious Disease"/>
            <person name="Wu L."/>
            <person name="Ma J."/>
        </authorList>
    </citation>
    <scope>NUCLEOTIDE SEQUENCE [LARGE SCALE GENOMIC DNA]</scope>
    <source>
        <strain evidence="15 16">JCM 13250</strain>
    </source>
</reference>
<evidence type="ECO:0000313" key="16">
    <source>
        <dbReference type="Proteomes" id="UP001500218"/>
    </source>
</evidence>
<dbReference type="NCBIfam" id="TIGR01391">
    <property type="entry name" value="dnaG"/>
    <property type="match status" value="1"/>
</dbReference>
<feature type="zinc finger region" description="CHC2-type" evidence="12">
    <location>
        <begin position="41"/>
        <end position="65"/>
    </location>
</feature>
<dbReference type="EC" id="2.7.7.101" evidence="12"/>
<dbReference type="SUPFAM" id="SSF57783">
    <property type="entry name" value="Zinc beta-ribbon"/>
    <property type="match status" value="1"/>
</dbReference>
<evidence type="ECO:0000256" key="2">
    <source>
        <dbReference type="ARBA" id="ARBA00022515"/>
    </source>
</evidence>
<dbReference type="InterPro" id="IPR037068">
    <property type="entry name" value="DNA_primase_core_N_sf"/>
</dbReference>
<dbReference type="Proteomes" id="UP001500218">
    <property type="component" value="Unassembled WGS sequence"/>
</dbReference>
<dbReference type="InterPro" id="IPR013173">
    <property type="entry name" value="DNA_primase_DnaG_DnaB-bd_dom"/>
</dbReference>
<dbReference type="Gene3D" id="3.90.580.10">
    <property type="entry name" value="Zinc finger, CHC2-type domain"/>
    <property type="match status" value="1"/>
</dbReference>
<dbReference type="InterPro" id="IPR006171">
    <property type="entry name" value="TOPRIM_dom"/>
</dbReference>
<proteinExistence type="inferred from homology"/>
<keyword evidence="9" id="KW-0460">Magnesium</keyword>
<comment type="caution">
    <text evidence="15">The sequence shown here is derived from an EMBL/GenBank/DDBJ whole genome shotgun (WGS) entry which is preliminary data.</text>
</comment>
<dbReference type="Pfam" id="PF10410">
    <property type="entry name" value="DnaB_bind"/>
    <property type="match status" value="1"/>
</dbReference>
<dbReference type="HAMAP" id="MF_00974">
    <property type="entry name" value="DNA_primase_DnaG"/>
    <property type="match status" value="1"/>
</dbReference>
<keyword evidence="7 12" id="KW-0863">Zinc-finger</keyword>
<keyword evidence="11 12" id="KW-0804">Transcription</keyword>
<keyword evidence="3 12" id="KW-0808">Transferase</keyword>
<dbReference type="InterPro" id="IPR050219">
    <property type="entry name" value="DnaG_primase"/>
</dbReference>
<sequence>MAGKIRDEDIALVRDKTSIVDVISESVTLRSAGGGNLKGICPFHDEKTPSFNVSAARNVFYCHGCGAGGDALKFVMDHEHLTFVEAVERLAARAGVQLRYVEAGPAPVRAQQGNKGRLVVAHAAAAEFYAAQLATPGARPAREFLARRGFDRAAAQRYGCGFAPDSWDALAHELRRRGFSVDEMINAGLAKQGRSGPIDRFRRRLLWPIRDLAGDIIGFGARKLFDDDDGPKYLNTPETAIYKKSHVLYGVDQAKREIAKQGRVVIVEGYTDVMACHLAGVPLAVATCGTAFGGDHISVLRRLLMDTDAYGGEIIFTFDGDAAGQKAALRAFEDDQKFVAQTFIAVSPDGMDPCELRLAHGDAAVRDLVARREPLIAFALRSTLARFDLDTAEGRVGALRVAAPLVAKIKDRALRPEYARKLAGDLGMDVEPVTRAVANAAGRQGTAVAPSPRSAPDANDPRVLVEREALKLAIQEPVLAGPAFDALDADIYLHPLHVAVRGAVAAAGGASSAVGGVNWVEAVRDACDDLGAKALVGELAVQPLMVDGDPDPRYVTITLARLQLHAVSRRIADLKSKLQRINPVTNQDDHLRLFGELVSLEGQARALREQTVGGL</sequence>
<protein>
    <recommendedName>
        <fullName evidence="12 13">DNA primase</fullName>
        <ecNumber evidence="12">2.7.7.101</ecNumber>
    </recommendedName>
</protein>
<feature type="domain" description="Toprim" evidence="14">
    <location>
        <begin position="262"/>
        <end position="348"/>
    </location>
</feature>
<evidence type="ECO:0000256" key="10">
    <source>
        <dbReference type="ARBA" id="ARBA00023125"/>
    </source>
</evidence>
<evidence type="ECO:0000256" key="5">
    <source>
        <dbReference type="ARBA" id="ARBA00022705"/>
    </source>
</evidence>
<evidence type="ECO:0000256" key="3">
    <source>
        <dbReference type="ARBA" id="ARBA00022679"/>
    </source>
</evidence>
<dbReference type="Pfam" id="PF01807">
    <property type="entry name" value="Zn_ribbon_DnaG"/>
    <property type="match status" value="1"/>
</dbReference>
<dbReference type="PROSITE" id="PS50880">
    <property type="entry name" value="TOPRIM"/>
    <property type="match status" value="1"/>
</dbReference>
<comment type="catalytic activity">
    <reaction evidence="12">
        <text>ssDNA + n NTP = ssDNA/pppN(pN)n-1 hybrid + (n-1) diphosphate.</text>
        <dbReference type="EC" id="2.7.7.101"/>
    </reaction>
</comment>
<comment type="domain">
    <text evidence="12">Contains an N-terminal zinc-binding domain, a central core domain that contains the primase activity, and a C-terminal DnaB-binding domain.</text>
</comment>
<dbReference type="InterPro" id="IPR019475">
    <property type="entry name" value="DNA_primase_DnaB-bd"/>
</dbReference>
<evidence type="ECO:0000256" key="13">
    <source>
        <dbReference type="PIRNR" id="PIRNR002811"/>
    </source>
</evidence>
<dbReference type="SMART" id="SM00400">
    <property type="entry name" value="ZnF_CHCC"/>
    <property type="match status" value="1"/>
</dbReference>
<evidence type="ECO:0000256" key="1">
    <source>
        <dbReference type="ARBA" id="ARBA00022478"/>
    </source>
</evidence>
<dbReference type="PANTHER" id="PTHR30313">
    <property type="entry name" value="DNA PRIMASE"/>
    <property type="match status" value="1"/>
</dbReference>
<keyword evidence="1 12" id="KW-0240">DNA-directed RNA polymerase</keyword>
<dbReference type="SUPFAM" id="SSF56731">
    <property type="entry name" value="DNA primase core"/>
    <property type="match status" value="1"/>
</dbReference>
<comment type="cofactor">
    <cofactor evidence="12 13">
        <name>Zn(2+)</name>
        <dbReference type="ChEBI" id="CHEBI:29105"/>
    </cofactor>
    <text evidence="12 13">Binds 1 zinc ion per monomer.</text>
</comment>
<dbReference type="PIRSF" id="PIRSF002811">
    <property type="entry name" value="DnaG"/>
    <property type="match status" value="1"/>
</dbReference>
<dbReference type="Gene3D" id="3.40.1360.10">
    <property type="match status" value="1"/>
</dbReference>
<gene>
    <name evidence="12 15" type="primary">dnaG</name>
    <name evidence="15" type="ORF">GCM10009682_34330</name>
</gene>
<dbReference type="SMART" id="SM00766">
    <property type="entry name" value="DnaG_DnaB_bind"/>
    <property type="match status" value="1"/>
</dbReference>
<comment type="function">
    <text evidence="12 13">RNA polymerase that catalyzes the synthesis of short RNA molecules used as primers for DNA polymerase during DNA replication.</text>
</comment>
<evidence type="ECO:0000256" key="11">
    <source>
        <dbReference type="ARBA" id="ARBA00023163"/>
    </source>
</evidence>
<dbReference type="InterPro" id="IPR006295">
    <property type="entry name" value="DNA_primase_DnaG"/>
</dbReference>
<name>A0ABN2M4W3_9ACTN</name>
<dbReference type="InterPro" id="IPR013264">
    <property type="entry name" value="DNAG_N"/>
</dbReference>
<dbReference type="Gene3D" id="3.90.980.10">
    <property type="entry name" value="DNA primase, catalytic core, N-terminal domain"/>
    <property type="match status" value="1"/>
</dbReference>
<dbReference type="Pfam" id="PF13662">
    <property type="entry name" value="Toprim_4"/>
    <property type="match status" value="1"/>
</dbReference>
<dbReference type="InterPro" id="IPR036977">
    <property type="entry name" value="DNA_primase_Znf_CHC2"/>
</dbReference>
<keyword evidence="2 12" id="KW-0639">Primosome</keyword>
<keyword evidence="5 12" id="KW-0235">DNA replication</keyword>
<dbReference type="PANTHER" id="PTHR30313:SF2">
    <property type="entry name" value="DNA PRIMASE"/>
    <property type="match status" value="1"/>
</dbReference>
<keyword evidence="8 12" id="KW-0862">Zinc</keyword>
<dbReference type="InterPro" id="IPR034151">
    <property type="entry name" value="TOPRIM_DnaG_bac"/>
</dbReference>
<organism evidence="15 16">
    <name type="scientific">Luedemannella flava</name>
    <dbReference type="NCBI Taxonomy" id="349316"/>
    <lineage>
        <taxon>Bacteria</taxon>
        <taxon>Bacillati</taxon>
        <taxon>Actinomycetota</taxon>
        <taxon>Actinomycetes</taxon>
        <taxon>Micromonosporales</taxon>
        <taxon>Micromonosporaceae</taxon>
        <taxon>Luedemannella</taxon>
    </lineage>
</organism>
<keyword evidence="16" id="KW-1185">Reference proteome</keyword>
<evidence type="ECO:0000256" key="4">
    <source>
        <dbReference type="ARBA" id="ARBA00022695"/>
    </source>
</evidence>
<accession>A0ABN2M4W3</accession>
<comment type="similarity">
    <text evidence="12 13">Belongs to the DnaG primase family.</text>
</comment>
<evidence type="ECO:0000256" key="9">
    <source>
        <dbReference type="ARBA" id="ARBA00022842"/>
    </source>
</evidence>
<evidence type="ECO:0000256" key="12">
    <source>
        <dbReference type="HAMAP-Rule" id="MF_00974"/>
    </source>
</evidence>
<keyword evidence="6 12" id="KW-0479">Metal-binding</keyword>